<reference evidence="1 2" key="1">
    <citation type="submission" date="2022-03" db="EMBL/GenBank/DDBJ databases">
        <title>Novel taxa within the pig intestine.</title>
        <authorList>
            <person name="Wylensek D."/>
            <person name="Bishof K."/>
            <person name="Afrizal A."/>
            <person name="Clavel T."/>
        </authorList>
    </citation>
    <scope>NUCLEOTIDE SEQUENCE [LARGE SCALE GENOMIC DNA]</scope>
    <source>
        <strain evidence="1 2">CLA-KB-P66</strain>
    </source>
</reference>
<dbReference type="EMBL" id="JALBUT010000002">
    <property type="protein sequence ID" value="MDX8414985.1"/>
    <property type="molecule type" value="Genomic_DNA"/>
</dbReference>
<sequence>MEKFLYLSLAPEALIASNLPPEQFGAYYATGDYHRSFDQAIFFEINPDFKSDYFPMRKFDELCVPHADGTPHKSVYLSVYRVLEHVPISAFRNLYLTTADGRTLELKKADFVPDSDKLFLYQDLAPARPRVASVLNPKEYASRLTSPERLVNMAKIAFCDLTLGGLEKDPENGDAQNLPYKNIPHLRDCIREISLKSGKNNKVVVRNMVGELLFRTVKRGFYVGAGDEFIYYPMPSREELDDKYYTWWRSALTTFGA</sequence>
<name>A0ABU4WHA3_9BACT</name>
<gene>
    <name evidence="1" type="ORF">MOX91_02140</name>
</gene>
<protein>
    <submittedName>
        <fullName evidence="1">Uncharacterized protein</fullName>
    </submittedName>
</protein>
<proteinExistence type="predicted"/>
<evidence type="ECO:0000313" key="1">
    <source>
        <dbReference type="EMBL" id="MDX8414985.1"/>
    </source>
</evidence>
<keyword evidence="2" id="KW-1185">Reference proteome</keyword>
<dbReference type="Proteomes" id="UP001275932">
    <property type="component" value="Unassembled WGS sequence"/>
</dbReference>
<evidence type="ECO:0000313" key="2">
    <source>
        <dbReference type="Proteomes" id="UP001275932"/>
    </source>
</evidence>
<accession>A0ABU4WHA3</accession>
<comment type="caution">
    <text evidence="1">The sequence shown here is derived from an EMBL/GenBank/DDBJ whole genome shotgun (WGS) entry which is preliminary data.</text>
</comment>
<organism evidence="1 2">
    <name type="scientific">Intestinicryptomonas porci</name>
    <dbReference type="NCBI Taxonomy" id="2926320"/>
    <lineage>
        <taxon>Bacteria</taxon>
        <taxon>Pseudomonadati</taxon>
        <taxon>Verrucomicrobiota</taxon>
        <taxon>Opitutia</taxon>
        <taxon>Opitutales</taxon>
        <taxon>Intestinicryptomonaceae</taxon>
        <taxon>Intestinicryptomonas</taxon>
    </lineage>
</organism>
<dbReference type="RefSeq" id="WP_370396432.1">
    <property type="nucleotide sequence ID" value="NZ_JALBUT010000002.1"/>
</dbReference>